<evidence type="ECO:0000256" key="2">
    <source>
        <dbReference type="PROSITE-ProRule" id="PRU00591"/>
    </source>
</evidence>
<dbReference type="Gene3D" id="2.60.40.10">
    <property type="entry name" value="Immunoglobulins"/>
    <property type="match status" value="1"/>
</dbReference>
<dbReference type="SUPFAM" id="SSF69360">
    <property type="entry name" value="Cell wall binding repeat"/>
    <property type="match status" value="1"/>
</dbReference>
<dbReference type="Pfam" id="PF19127">
    <property type="entry name" value="Choline_bind_3"/>
    <property type="match status" value="2"/>
</dbReference>
<dbReference type="AlphaFoldDB" id="A0A173XUH2"/>
<protein>
    <submittedName>
        <fullName evidence="5">N-acetylmuramoyl-L-alanine amidase family protein</fullName>
    </submittedName>
    <submittedName>
        <fullName evidence="4">Putative cell wall binding repeat</fullName>
        <ecNumber evidence="4">3.5.1.28</ecNumber>
    </submittedName>
</protein>
<reference evidence="5 7" key="2">
    <citation type="submission" date="2018-08" db="EMBL/GenBank/DDBJ databases">
        <title>A genome reference for cultivated species of the human gut microbiota.</title>
        <authorList>
            <person name="Zou Y."/>
            <person name="Xue W."/>
            <person name="Luo G."/>
        </authorList>
    </citation>
    <scope>NUCLEOTIDE SEQUENCE [LARGE SCALE GENOMIC DNA]</scope>
    <source>
        <strain evidence="5 7">TF05-11AC</strain>
    </source>
</reference>
<evidence type="ECO:0000256" key="1">
    <source>
        <dbReference type="ARBA" id="ARBA00022737"/>
    </source>
</evidence>
<evidence type="ECO:0000256" key="3">
    <source>
        <dbReference type="SAM" id="SignalP"/>
    </source>
</evidence>
<feature type="repeat" description="Cell wall-binding" evidence="2">
    <location>
        <begin position="333"/>
        <end position="352"/>
    </location>
</feature>
<dbReference type="Proteomes" id="UP000261257">
    <property type="component" value="Unassembled WGS sequence"/>
</dbReference>
<feature type="repeat" description="Cell wall-binding" evidence="2">
    <location>
        <begin position="293"/>
        <end position="312"/>
    </location>
</feature>
<evidence type="ECO:0000313" key="7">
    <source>
        <dbReference type="Proteomes" id="UP000261257"/>
    </source>
</evidence>
<dbReference type="InterPro" id="IPR013783">
    <property type="entry name" value="Ig-like_fold"/>
</dbReference>
<gene>
    <name evidence="4" type="primary">lytA_3</name>
    <name evidence="5" type="ORF">DXC39_01620</name>
    <name evidence="4" type="ORF">ERS852407_00548</name>
</gene>
<sequence length="393" mass="45232">MKGKRLGFIMTLVLIMALAMPAWAADTKIDSVKLDFSYSGEEPKSGNEIGRIHVKAPDGQPFTVEYAEYSNEGDVWVVGDRPLVHVELTAKSGYRFSSTSKSRFTLNGCSAVYKKARIYDDGTQMELEVYLKRIGGTLSSVQNLEWGGNVAYWDPLEGSKEYEVRLYRDEKSVVTVKTTDSSYNFANNMDREGSYTFRVRAIASYNSRAGEWSDYSEDYYIDEDEVWYYGGNGAWQQNARGWWYAYSGGGYPRSCWKLIDNAWYYFDGDGYMTTGWRRIDGNNYYLGPDGKMRTGWQQIDGAWYYLDGSGVRTTDWQYVNGRWYYMNSSGVMQVGWQRINGDWYYLDGSGAMMTGWQYINGAWYYMDGSGVMYAGRWTPDGRYVDYNGVWVQQ</sequence>
<feature type="repeat" description="Cell wall-binding" evidence="2">
    <location>
        <begin position="273"/>
        <end position="292"/>
    </location>
</feature>
<dbReference type="GO" id="GO:0008745">
    <property type="term" value="F:N-acetylmuramoyl-L-alanine amidase activity"/>
    <property type="evidence" value="ECO:0007669"/>
    <property type="project" value="UniProtKB-EC"/>
</dbReference>
<dbReference type="InterPro" id="IPR018337">
    <property type="entry name" value="Cell_wall/Cho-bd_repeat"/>
</dbReference>
<keyword evidence="3" id="KW-0732">Signal</keyword>
<dbReference type="Gene3D" id="2.10.270.10">
    <property type="entry name" value="Cholin Binding"/>
    <property type="match status" value="2"/>
</dbReference>
<feature type="repeat" description="Cell wall-binding" evidence="2">
    <location>
        <begin position="313"/>
        <end position="332"/>
    </location>
</feature>
<dbReference type="InterPro" id="IPR036116">
    <property type="entry name" value="FN3_sf"/>
</dbReference>
<name>A0A173XUH2_9FIRM</name>
<feature type="signal peptide" evidence="3">
    <location>
        <begin position="1"/>
        <end position="24"/>
    </location>
</feature>
<feature type="repeat" description="Cell wall-binding" evidence="2">
    <location>
        <begin position="253"/>
        <end position="272"/>
    </location>
</feature>
<dbReference type="EMBL" id="CYZE01000001">
    <property type="protein sequence ID" value="CUN55581.1"/>
    <property type="molecule type" value="Genomic_DNA"/>
</dbReference>
<feature type="chain" id="PRO_5042332667" evidence="3">
    <location>
        <begin position="25"/>
        <end position="393"/>
    </location>
</feature>
<organism evidence="4 6">
    <name type="scientific">Hungatella hathewayi</name>
    <dbReference type="NCBI Taxonomy" id="154046"/>
    <lineage>
        <taxon>Bacteria</taxon>
        <taxon>Bacillati</taxon>
        <taxon>Bacillota</taxon>
        <taxon>Clostridia</taxon>
        <taxon>Lachnospirales</taxon>
        <taxon>Lachnospiraceae</taxon>
        <taxon>Hungatella</taxon>
    </lineage>
</organism>
<reference evidence="4 6" key="1">
    <citation type="submission" date="2015-09" db="EMBL/GenBank/DDBJ databases">
        <authorList>
            <consortium name="Pathogen Informatics"/>
        </authorList>
    </citation>
    <scope>NUCLEOTIDE SEQUENCE [LARGE SCALE GENOMIC DNA]</scope>
    <source>
        <strain evidence="4 6">2789STDY5608850</strain>
    </source>
</reference>
<feature type="repeat" description="Cell wall-binding" evidence="2">
    <location>
        <begin position="353"/>
        <end position="372"/>
    </location>
</feature>
<keyword evidence="4" id="KW-0378">Hydrolase</keyword>
<dbReference type="Pfam" id="PF01473">
    <property type="entry name" value="Choline_bind_1"/>
    <property type="match status" value="2"/>
</dbReference>
<dbReference type="EMBL" id="QSSQ01000001">
    <property type="protein sequence ID" value="RGM08692.1"/>
    <property type="molecule type" value="Genomic_DNA"/>
</dbReference>
<evidence type="ECO:0000313" key="4">
    <source>
        <dbReference type="EMBL" id="CUN55581.1"/>
    </source>
</evidence>
<keyword evidence="1" id="KW-0677">Repeat</keyword>
<dbReference type="SUPFAM" id="SSF49265">
    <property type="entry name" value="Fibronectin type III"/>
    <property type="match status" value="1"/>
</dbReference>
<dbReference type="RefSeq" id="WP_055652899.1">
    <property type="nucleotide sequence ID" value="NZ_CABIXC010000001.1"/>
</dbReference>
<proteinExistence type="predicted"/>
<evidence type="ECO:0000313" key="5">
    <source>
        <dbReference type="EMBL" id="RGM08692.1"/>
    </source>
</evidence>
<evidence type="ECO:0000313" key="6">
    <source>
        <dbReference type="Proteomes" id="UP000095651"/>
    </source>
</evidence>
<dbReference type="EC" id="3.5.1.28" evidence="4"/>
<dbReference type="Proteomes" id="UP000095651">
    <property type="component" value="Unassembled WGS sequence"/>
</dbReference>
<accession>A0A173XUH2</accession>
<dbReference type="PROSITE" id="PS51170">
    <property type="entry name" value="CW"/>
    <property type="match status" value="6"/>
</dbReference>